<evidence type="ECO:0000256" key="15">
    <source>
        <dbReference type="ARBA" id="ARBA00023170"/>
    </source>
</evidence>
<evidence type="ECO:0000313" key="28">
    <source>
        <dbReference type="EMBL" id="CAB3242926.1"/>
    </source>
</evidence>
<gene>
    <name evidence="28" type="primary">Epha5</name>
</gene>
<dbReference type="Gene3D" id="2.60.40.10">
    <property type="entry name" value="Immunoglobulins"/>
    <property type="match status" value="2"/>
</dbReference>
<dbReference type="GO" id="GO:0007411">
    <property type="term" value="P:axon guidance"/>
    <property type="evidence" value="ECO:0007669"/>
    <property type="project" value="TreeGrafter"/>
</dbReference>
<dbReference type="InterPro" id="IPR017441">
    <property type="entry name" value="Protein_kinase_ATP_BS"/>
</dbReference>
<evidence type="ECO:0000256" key="16">
    <source>
        <dbReference type="ARBA" id="ARBA00023180"/>
    </source>
</evidence>
<dbReference type="PRINTS" id="PR00109">
    <property type="entry name" value="TYRKINASE"/>
</dbReference>
<keyword evidence="5" id="KW-0808">Transferase</keyword>
<feature type="domain" description="Fibronectin type-III" evidence="26">
    <location>
        <begin position="453"/>
        <end position="551"/>
    </location>
</feature>
<proteinExistence type="evidence at transcript level"/>
<dbReference type="GO" id="GO:0005005">
    <property type="term" value="F:transmembrane-ephrin receptor activity"/>
    <property type="evidence" value="ECO:0007669"/>
    <property type="project" value="TreeGrafter"/>
</dbReference>
<dbReference type="SUPFAM" id="SSF56112">
    <property type="entry name" value="Protein kinase-like (PK-like)"/>
    <property type="match status" value="1"/>
</dbReference>
<keyword evidence="6 22" id="KW-0812">Transmembrane</keyword>
<feature type="signal peptide" evidence="23">
    <location>
        <begin position="1"/>
        <end position="20"/>
    </location>
</feature>
<evidence type="ECO:0000256" key="14">
    <source>
        <dbReference type="ARBA" id="ARBA00023137"/>
    </source>
</evidence>
<keyword evidence="4" id="KW-0597">Phosphoprotein</keyword>
<evidence type="ECO:0000256" key="18">
    <source>
        <dbReference type="PIRSR" id="PIRSR000666-2"/>
    </source>
</evidence>
<dbReference type="InterPro" id="IPR016257">
    <property type="entry name" value="Tyr_kinase_ephrin_rcpt"/>
</dbReference>
<name>A0A6F9DC74_9ASCI</name>
<evidence type="ECO:0000256" key="3">
    <source>
        <dbReference type="ARBA" id="ARBA00022475"/>
    </source>
</evidence>
<dbReference type="InterPro" id="IPR011641">
    <property type="entry name" value="Tyr-kin_ephrin_A/B_rcpt-like"/>
</dbReference>
<feature type="domain" description="Eph LBD" evidence="27">
    <location>
        <begin position="22"/>
        <end position="197"/>
    </location>
</feature>
<dbReference type="SMART" id="SM00454">
    <property type="entry name" value="SAM"/>
    <property type="match status" value="1"/>
</dbReference>
<keyword evidence="15 28" id="KW-0675">Receptor</keyword>
<evidence type="ECO:0000256" key="21">
    <source>
        <dbReference type="SAM" id="MobiDB-lite"/>
    </source>
</evidence>
<dbReference type="SMART" id="SM00219">
    <property type="entry name" value="TyrKc"/>
    <property type="match status" value="1"/>
</dbReference>
<dbReference type="PROSITE" id="PS50105">
    <property type="entry name" value="SAM_DOMAIN"/>
    <property type="match status" value="1"/>
</dbReference>
<evidence type="ECO:0000256" key="17">
    <source>
        <dbReference type="PIRSR" id="PIRSR000666-1"/>
    </source>
</evidence>
<evidence type="ECO:0000256" key="2">
    <source>
        <dbReference type="ARBA" id="ARBA00011902"/>
    </source>
</evidence>
<dbReference type="SUPFAM" id="SSF49265">
    <property type="entry name" value="Fibronectin type III"/>
    <property type="match status" value="1"/>
</dbReference>
<evidence type="ECO:0000256" key="23">
    <source>
        <dbReference type="SAM" id="SignalP"/>
    </source>
</evidence>
<dbReference type="SMART" id="SM00615">
    <property type="entry name" value="EPH_lbd"/>
    <property type="match status" value="1"/>
</dbReference>
<dbReference type="EC" id="2.7.10.1" evidence="2"/>
<accession>A0A6F9DC74</accession>
<feature type="domain" description="Fibronectin type-III" evidence="26">
    <location>
        <begin position="337"/>
        <end position="449"/>
    </location>
</feature>
<dbReference type="Pfam" id="PF07714">
    <property type="entry name" value="PK_Tyr_Ser-Thr"/>
    <property type="match status" value="1"/>
</dbReference>
<evidence type="ECO:0000256" key="12">
    <source>
        <dbReference type="ARBA" id="ARBA00022989"/>
    </source>
</evidence>
<evidence type="ECO:0000256" key="8">
    <source>
        <dbReference type="ARBA" id="ARBA00022737"/>
    </source>
</evidence>
<dbReference type="EMBL" id="LR784897">
    <property type="protein sequence ID" value="CAB3242926.1"/>
    <property type="molecule type" value="mRNA"/>
</dbReference>
<dbReference type="Pfam" id="PF01404">
    <property type="entry name" value="Ephrin_lbd"/>
    <property type="match status" value="1"/>
</dbReference>
<dbReference type="InterPro" id="IPR008266">
    <property type="entry name" value="Tyr_kinase_AS"/>
</dbReference>
<evidence type="ECO:0000256" key="20">
    <source>
        <dbReference type="PROSITE-ProRule" id="PRU10141"/>
    </source>
</evidence>
<dbReference type="PANTHER" id="PTHR46877">
    <property type="entry name" value="EPH RECEPTOR A5"/>
    <property type="match status" value="1"/>
</dbReference>
<dbReference type="InterPro" id="IPR003961">
    <property type="entry name" value="FN3_dom"/>
</dbReference>
<evidence type="ECO:0000259" key="25">
    <source>
        <dbReference type="PROSITE" id="PS50105"/>
    </source>
</evidence>
<keyword evidence="8" id="KW-0677">Repeat</keyword>
<dbReference type="PROSITE" id="PS50853">
    <property type="entry name" value="FN3"/>
    <property type="match status" value="2"/>
</dbReference>
<evidence type="ECO:0000256" key="7">
    <source>
        <dbReference type="ARBA" id="ARBA00022729"/>
    </source>
</evidence>
<dbReference type="InterPro" id="IPR001245">
    <property type="entry name" value="Ser-Thr/Tyr_kinase_cat_dom"/>
</dbReference>
<dbReference type="SUPFAM" id="SSF49785">
    <property type="entry name" value="Galactose-binding domain-like"/>
    <property type="match status" value="1"/>
</dbReference>
<dbReference type="InterPro" id="IPR013783">
    <property type="entry name" value="Ig-like_fold"/>
</dbReference>
<dbReference type="InterPro" id="IPR020635">
    <property type="entry name" value="Tyr_kinase_cat_dom"/>
</dbReference>
<keyword evidence="12 22" id="KW-1133">Transmembrane helix</keyword>
<evidence type="ECO:0000259" key="26">
    <source>
        <dbReference type="PROSITE" id="PS50853"/>
    </source>
</evidence>
<feature type="disulfide bond" evidence="19">
    <location>
        <begin position="65"/>
        <end position="179"/>
    </location>
</feature>
<feature type="transmembrane region" description="Helical" evidence="22">
    <location>
        <begin position="566"/>
        <end position="587"/>
    </location>
</feature>
<dbReference type="Pfam" id="PF25599">
    <property type="entry name" value="Ephrin_CRD"/>
    <property type="match status" value="1"/>
</dbReference>
<evidence type="ECO:0000256" key="9">
    <source>
        <dbReference type="ARBA" id="ARBA00022741"/>
    </source>
</evidence>
<dbReference type="Gene3D" id="2.10.50.10">
    <property type="entry name" value="Tumor Necrosis Factor Receptor, subunit A, domain 2"/>
    <property type="match status" value="1"/>
</dbReference>
<evidence type="ECO:0000256" key="13">
    <source>
        <dbReference type="ARBA" id="ARBA00023136"/>
    </source>
</evidence>
<protein>
    <recommendedName>
        <fullName evidence="2">receptor protein-tyrosine kinase</fullName>
        <ecNumber evidence="2">2.7.10.1</ecNumber>
    </recommendedName>
</protein>
<dbReference type="Gene3D" id="2.60.120.260">
    <property type="entry name" value="Galactose-binding domain-like"/>
    <property type="match status" value="1"/>
</dbReference>
<keyword evidence="10" id="KW-0418">Kinase</keyword>
<reference evidence="28" key="1">
    <citation type="submission" date="2020-04" db="EMBL/GenBank/DDBJ databases">
        <authorList>
            <person name="Neveu A P."/>
        </authorList>
    </citation>
    <scope>NUCLEOTIDE SEQUENCE</scope>
    <source>
        <tissue evidence="28">Whole embryo</tissue>
    </source>
</reference>
<evidence type="ECO:0000259" key="27">
    <source>
        <dbReference type="PROSITE" id="PS51550"/>
    </source>
</evidence>
<dbReference type="SUPFAM" id="SSF47769">
    <property type="entry name" value="SAM/Pointed domain"/>
    <property type="match status" value="1"/>
</dbReference>
<keyword evidence="11 18" id="KW-0067">ATP-binding</keyword>
<dbReference type="PROSITE" id="PS00109">
    <property type="entry name" value="PROTEIN_KINASE_TYR"/>
    <property type="match status" value="1"/>
</dbReference>
<evidence type="ECO:0000256" key="11">
    <source>
        <dbReference type="ARBA" id="ARBA00022840"/>
    </source>
</evidence>
<dbReference type="PANTHER" id="PTHR46877:SF14">
    <property type="entry name" value="RECEPTOR PROTEIN-TYROSINE KINASE"/>
    <property type="match status" value="1"/>
</dbReference>
<dbReference type="InterPro" id="IPR036116">
    <property type="entry name" value="FN3_sf"/>
</dbReference>
<dbReference type="PROSITE" id="PS51550">
    <property type="entry name" value="EPH_LBD"/>
    <property type="match status" value="1"/>
</dbReference>
<evidence type="ECO:0000256" key="19">
    <source>
        <dbReference type="PIRSR" id="PIRSR000666-3"/>
    </source>
</evidence>
<evidence type="ECO:0000256" key="6">
    <source>
        <dbReference type="ARBA" id="ARBA00022692"/>
    </source>
</evidence>
<feature type="binding site" evidence="18 20">
    <location>
        <position position="693"/>
    </location>
    <ligand>
        <name>ATP</name>
        <dbReference type="ChEBI" id="CHEBI:30616"/>
    </ligand>
</feature>
<dbReference type="InterPro" id="IPR008979">
    <property type="entry name" value="Galactose-bd-like_sf"/>
</dbReference>
<keyword evidence="13 22" id="KW-0472">Membrane</keyword>
<sequence length="1056" mass="117915">MIKQLLFLIICFSWNTQINADIYEIYNTKQATTDLDWTKHATKGDGWEEVSSLYGHGTVRSYQACPEEDDIYPKDNWIRSPYISAKEGERIYIDLEYSIDQCSSDKKDAKCKETFNLFYYQAKADVASSTFPPWRENPYKKIDTVAANAGSQEINRKTFSVGSLKRKGLYIAIQDQGACMSILSVRLYYYYCNMVYKNLAVFPRTVSGDGPASLVTAPGTCVANAIYQGDKPLYRCSSNGNWKIPTGECSCGEGYEESDDLTECIECSAGTYKLGAGKHKCTQCPANSGLPALNLPRLSAQEVEKRTIKHNDCPCWSGYARAEHEPISMACTRPPTAPLTLGASSHNSTSVRLTWEEPQDNGSRDDLYYSVECEQSDVDVKKFQPCSSSVVVVAPKRNGKLYTERAIMVGLTPHKKYQFTVVSHNGASDALQGPANLRESKVEVNTSEEAPSQVPNIQMTARDETSVTISWPKPTRPNGLILAYEVVSQRKQILNVHALKQPDAPFVQTTTENKLTLTLKSNVDYNVRVRAKTSAGYGPYSPWTTVHTASSTNTPSEPVTGSSNNMVIIIAAVCAILFIVLVAFIVIRYRSTGKLLCLNTSRVPKKQQDKNALKKLGNDMLPREPLIVDLPPPGQRLYVEYPDPQKAISEIAKEFNIRDIVTDDVIGVGEFAEVLRGSLRGNRCPQGQVVAVKRLKPGHTKRDQSNFLREASTMAQFKDPNIVQLLGVVTKAPPIMIITEYMENKSLDKYLEDNKGQLSIIQLLTMLRGIASGMRYLSSIKYVHRDLAARNILVNSDLVCKVSDFGLSRTLENDPHATYTTQGGKIAIRWTAPECIHYREFTSATDVWSFGIVMWEVMSYAEKPYWDMSNQQVLENINKGMRLPAPTGCPKILHDLMLECWSAEAAKRPPFADLVRNLDYLLEHPEELSDVPAGTSQRPDYSRIRATPNLGRAMDRGQVNTVEQWLDFQRLSGYSDQFRERGIDSLEKVSNLTINDLKSLGINVTIHVDRLEDGIRTLKRHMSTCESTPCNSARTSNVSDAIAEETDPLRMESAAV</sequence>
<evidence type="ECO:0000256" key="4">
    <source>
        <dbReference type="ARBA" id="ARBA00022553"/>
    </source>
</evidence>
<dbReference type="SMART" id="SM00060">
    <property type="entry name" value="FN3"/>
    <property type="match status" value="2"/>
</dbReference>
<dbReference type="PROSITE" id="PS00107">
    <property type="entry name" value="PROTEIN_KINASE_ATP"/>
    <property type="match status" value="1"/>
</dbReference>
<dbReference type="FunFam" id="1.10.510.10:FF:000268">
    <property type="entry name" value="Receptor protein-tyrosine kinase"/>
    <property type="match status" value="1"/>
</dbReference>
<dbReference type="InterPro" id="IPR013761">
    <property type="entry name" value="SAM/pointed_sf"/>
</dbReference>
<dbReference type="PROSITE" id="PS50011">
    <property type="entry name" value="PROTEIN_KINASE_DOM"/>
    <property type="match status" value="1"/>
</dbReference>
<evidence type="ECO:0000259" key="24">
    <source>
        <dbReference type="PROSITE" id="PS50011"/>
    </source>
</evidence>
<dbReference type="Gene3D" id="3.30.200.20">
    <property type="entry name" value="Phosphorylase Kinase, domain 1"/>
    <property type="match status" value="1"/>
</dbReference>
<dbReference type="Gene3D" id="1.10.150.50">
    <property type="entry name" value="Transcription Factor, Ets-1"/>
    <property type="match status" value="1"/>
</dbReference>
<feature type="domain" description="SAM" evidence="25">
    <location>
        <begin position="957"/>
        <end position="1021"/>
    </location>
</feature>
<organism evidence="28">
    <name type="scientific">Phallusia mammillata</name>
    <dbReference type="NCBI Taxonomy" id="59560"/>
    <lineage>
        <taxon>Eukaryota</taxon>
        <taxon>Metazoa</taxon>
        <taxon>Chordata</taxon>
        <taxon>Tunicata</taxon>
        <taxon>Ascidiacea</taxon>
        <taxon>Phlebobranchia</taxon>
        <taxon>Ascidiidae</taxon>
        <taxon>Phallusia</taxon>
    </lineage>
</organism>
<dbReference type="Pfam" id="PF07699">
    <property type="entry name" value="Ephrin_rec_like"/>
    <property type="match status" value="1"/>
</dbReference>
<evidence type="ECO:0000256" key="10">
    <source>
        <dbReference type="ARBA" id="ARBA00022777"/>
    </source>
</evidence>
<dbReference type="InterPro" id="IPR001660">
    <property type="entry name" value="SAM"/>
</dbReference>
<evidence type="ECO:0000256" key="22">
    <source>
        <dbReference type="SAM" id="Phobius"/>
    </source>
</evidence>
<keyword evidence="7 23" id="KW-0732">Signal</keyword>
<feature type="disulfide bond" evidence="19">
    <location>
        <begin position="102"/>
        <end position="111"/>
    </location>
</feature>
<dbReference type="CDD" id="cd00063">
    <property type="entry name" value="FN3"/>
    <property type="match status" value="2"/>
</dbReference>
<feature type="compositionally biased region" description="Polar residues" evidence="21">
    <location>
        <begin position="1027"/>
        <end position="1039"/>
    </location>
</feature>
<keyword evidence="19" id="KW-1015">Disulfide bond</keyword>
<feature type="chain" id="PRO_5026052597" description="receptor protein-tyrosine kinase" evidence="23">
    <location>
        <begin position="21"/>
        <end position="1056"/>
    </location>
</feature>
<dbReference type="AlphaFoldDB" id="A0A6F9DC74"/>
<dbReference type="GO" id="GO:0005886">
    <property type="term" value="C:plasma membrane"/>
    <property type="evidence" value="ECO:0007669"/>
    <property type="project" value="UniProtKB-SubCell"/>
</dbReference>
<dbReference type="InterPro" id="IPR050449">
    <property type="entry name" value="Ephrin_rcpt_TKs"/>
</dbReference>
<feature type="region of interest" description="Disordered" evidence="21">
    <location>
        <begin position="1027"/>
        <end position="1056"/>
    </location>
</feature>
<dbReference type="InterPro" id="IPR000719">
    <property type="entry name" value="Prot_kinase_dom"/>
</dbReference>
<dbReference type="InterPro" id="IPR001090">
    <property type="entry name" value="Ephrin_rcpt_lig-bd_dom"/>
</dbReference>
<feature type="active site" description="Proton acceptor" evidence="17">
    <location>
        <position position="786"/>
    </location>
</feature>
<dbReference type="Pfam" id="PF00041">
    <property type="entry name" value="fn3"/>
    <property type="match status" value="2"/>
</dbReference>
<dbReference type="InterPro" id="IPR011009">
    <property type="entry name" value="Kinase-like_dom_sf"/>
</dbReference>
<dbReference type="Pfam" id="PF00536">
    <property type="entry name" value="SAM_1"/>
    <property type="match status" value="1"/>
</dbReference>
<dbReference type="GO" id="GO:0005524">
    <property type="term" value="F:ATP binding"/>
    <property type="evidence" value="ECO:0007669"/>
    <property type="project" value="UniProtKB-UniRule"/>
</dbReference>
<evidence type="ECO:0000256" key="5">
    <source>
        <dbReference type="ARBA" id="ARBA00022679"/>
    </source>
</evidence>
<keyword evidence="16" id="KW-0325">Glycoprotein</keyword>
<evidence type="ECO:0000256" key="1">
    <source>
        <dbReference type="ARBA" id="ARBA00004251"/>
    </source>
</evidence>
<keyword evidence="3" id="KW-1003">Cell membrane</keyword>
<dbReference type="Gene3D" id="2.60.40.1770">
    <property type="entry name" value="ephrin a2 ectodomain"/>
    <property type="match status" value="1"/>
</dbReference>
<dbReference type="Gene3D" id="1.10.510.10">
    <property type="entry name" value="Transferase(Phosphotransferase) domain 1"/>
    <property type="match status" value="1"/>
</dbReference>
<comment type="subcellular location">
    <subcellularLocation>
        <location evidence="1">Cell membrane</location>
        <topology evidence="1">Single-pass type I membrane protein</topology>
    </subcellularLocation>
</comment>
<dbReference type="PIRSF" id="PIRSF000666">
    <property type="entry name" value="TyrPK_ephrin_receptor"/>
    <property type="match status" value="1"/>
</dbReference>
<dbReference type="GO" id="GO:0030425">
    <property type="term" value="C:dendrite"/>
    <property type="evidence" value="ECO:0007669"/>
    <property type="project" value="TreeGrafter"/>
</dbReference>
<feature type="domain" description="Protein kinase" evidence="24">
    <location>
        <begin position="660"/>
        <end position="921"/>
    </location>
</feature>
<keyword evidence="9 18" id="KW-0547">Nucleotide-binding</keyword>
<keyword evidence="14" id="KW-0829">Tyrosine-protein kinase</keyword>